<protein>
    <submittedName>
        <fullName evidence="1">Uncharacterized protein</fullName>
    </submittedName>
</protein>
<evidence type="ECO:0000313" key="2">
    <source>
        <dbReference type="Proteomes" id="UP001519271"/>
    </source>
</evidence>
<keyword evidence="2" id="KW-1185">Reference proteome</keyword>
<accession>A0ABS4G876</accession>
<gene>
    <name evidence="1" type="ORF">J2Z34_003256</name>
</gene>
<reference evidence="1 2" key="1">
    <citation type="submission" date="2021-03" db="EMBL/GenBank/DDBJ databases">
        <title>Genomic Encyclopedia of Type Strains, Phase IV (KMG-IV): sequencing the most valuable type-strain genomes for metagenomic binning, comparative biology and taxonomic classification.</title>
        <authorList>
            <person name="Goeker M."/>
        </authorList>
    </citation>
    <scope>NUCLEOTIDE SEQUENCE [LARGE SCALE GENOMIC DNA]</scope>
    <source>
        <strain evidence="1 2">DSM 6139</strain>
    </source>
</reference>
<proteinExistence type="predicted"/>
<sequence>MKSEITKLLKWRKGVTEEEPLKDYWRTLTDLITSNEEQGYEIMREATDDEVYYLSEIFEDISERLKSEKFISLLNELKVKFPETVKDDDIELAISAMKKK</sequence>
<comment type="caution">
    <text evidence="1">The sequence shown here is derived from an EMBL/GenBank/DDBJ whole genome shotgun (WGS) entry which is preliminary data.</text>
</comment>
<dbReference type="Proteomes" id="UP001519271">
    <property type="component" value="Unassembled WGS sequence"/>
</dbReference>
<dbReference type="RefSeq" id="WP_209460902.1">
    <property type="nucleotide sequence ID" value="NZ_JAGGKC010000038.1"/>
</dbReference>
<evidence type="ECO:0000313" key="1">
    <source>
        <dbReference type="EMBL" id="MBP1920741.1"/>
    </source>
</evidence>
<name>A0ABS4G876_9CLOT</name>
<organism evidence="1 2">
    <name type="scientific">Youngiibacter multivorans</name>
    <dbReference type="NCBI Taxonomy" id="937251"/>
    <lineage>
        <taxon>Bacteria</taxon>
        <taxon>Bacillati</taxon>
        <taxon>Bacillota</taxon>
        <taxon>Clostridia</taxon>
        <taxon>Eubacteriales</taxon>
        <taxon>Clostridiaceae</taxon>
        <taxon>Youngiibacter</taxon>
    </lineage>
</organism>
<dbReference type="EMBL" id="JAGGKC010000038">
    <property type="protein sequence ID" value="MBP1920741.1"/>
    <property type="molecule type" value="Genomic_DNA"/>
</dbReference>